<reference evidence="4" key="1">
    <citation type="journal article" date="2019" name="Int. J. Syst. Evol. Microbiol.">
        <title>The Global Catalogue of Microorganisms (GCM) 10K type strain sequencing project: providing services to taxonomists for standard genome sequencing and annotation.</title>
        <authorList>
            <consortium name="The Broad Institute Genomics Platform"/>
            <consortium name="The Broad Institute Genome Sequencing Center for Infectious Disease"/>
            <person name="Wu L."/>
            <person name="Ma J."/>
        </authorList>
    </citation>
    <scope>NUCLEOTIDE SEQUENCE [LARGE SCALE GENOMIC DNA]</scope>
    <source>
        <strain evidence="4">CCM 8904</strain>
    </source>
</reference>
<dbReference type="Proteomes" id="UP001596289">
    <property type="component" value="Unassembled WGS sequence"/>
</dbReference>
<organism evidence="3 4">
    <name type="scientific">Loigolactobacillus jiayinensis</name>
    <dbReference type="NCBI Taxonomy" id="2486016"/>
    <lineage>
        <taxon>Bacteria</taxon>
        <taxon>Bacillati</taxon>
        <taxon>Bacillota</taxon>
        <taxon>Bacilli</taxon>
        <taxon>Lactobacillales</taxon>
        <taxon>Lactobacillaceae</taxon>
        <taxon>Loigolactobacillus</taxon>
    </lineage>
</organism>
<dbReference type="InterPro" id="IPR001650">
    <property type="entry name" value="Helicase_C-like"/>
</dbReference>
<dbReference type="GO" id="GO:0004386">
    <property type="term" value="F:helicase activity"/>
    <property type="evidence" value="ECO:0007669"/>
    <property type="project" value="UniProtKB-KW"/>
</dbReference>
<evidence type="ECO:0000259" key="1">
    <source>
        <dbReference type="PROSITE" id="PS51192"/>
    </source>
</evidence>
<dbReference type="RefSeq" id="WP_191985941.1">
    <property type="nucleotide sequence ID" value="NZ_JBHSSL010000042.1"/>
</dbReference>
<dbReference type="Gene3D" id="3.40.50.300">
    <property type="entry name" value="P-loop containing nucleotide triphosphate hydrolases"/>
    <property type="match status" value="2"/>
</dbReference>
<dbReference type="Pfam" id="PF00271">
    <property type="entry name" value="Helicase_C"/>
    <property type="match status" value="1"/>
</dbReference>
<dbReference type="SUPFAM" id="SSF52540">
    <property type="entry name" value="P-loop containing nucleoside triphosphate hydrolases"/>
    <property type="match status" value="1"/>
</dbReference>
<dbReference type="PANTHER" id="PTHR47396:SF1">
    <property type="entry name" value="ATP-DEPENDENT HELICASE IRC3-RELATED"/>
    <property type="match status" value="1"/>
</dbReference>
<dbReference type="InterPro" id="IPR050742">
    <property type="entry name" value="Helicase_Restrict-Modif_Enz"/>
</dbReference>
<dbReference type="PROSITE" id="PS51194">
    <property type="entry name" value="HELICASE_CTER"/>
    <property type="match status" value="1"/>
</dbReference>
<dbReference type="InterPro" id="IPR027417">
    <property type="entry name" value="P-loop_NTPase"/>
</dbReference>
<accession>A0ABW1RCT6</accession>
<keyword evidence="3" id="KW-0547">Nucleotide-binding</keyword>
<evidence type="ECO:0000259" key="2">
    <source>
        <dbReference type="PROSITE" id="PS51194"/>
    </source>
</evidence>
<evidence type="ECO:0000313" key="4">
    <source>
        <dbReference type="Proteomes" id="UP001596289"/>
    </source>
</evidence>
<dbReference type="PROSITE" id="PS51192">
    <property type="entry name" value="HELICASE_ATP_BIND_1"/>
    <property type="match status" value="1"/>
</dbReference>
<feature type="domain" description="Helicase C-terminal" evidence="2">
    <location>
        <begin position="205"/>
        <end position="350"/>
    </location>
</feature>
<dbReference type="InterPro" id="IPR014001">
    <property type="entry name" value="Helicase_ATP-bd"/>
</dbReference>
<dbReference type="SMART" id="SM00490">
    <property type="entry name" value="HELICc"/>
    <property type="match status" value="1"/>
</dbReference>
<dbReference type="EC" id="3.6.4.-" evidence="3"/>
<keyword evidence="3" id="KW-0067">ATP-binding</keyword>
<feature type="domain" description="Helicase ATP-binding" evidence="1">
    <location>
        <begin position="17"/>
        <end position="134"/>
    </location>
</feature>
<dbReference type="SMART" id="SM00487">
    <property type="entry name" value="DEXDc"/>
    <property type="match status" value="1"/>
</dbReference>
<protein>
    <submittedName>
        <fullName evidence="3">DEAD/DEAH box helicase</fullName>
        <ecNumber evidence="3">3.6.4.-</ecNumber>
    </submittedName>
</protein>
<proteinExistence type="predicted"/>
<dbReference type="SMART" id="SM00382">
    <property type="entry name" value="AAA"/>
    <property type="match status" value="1"/>
</dbReference>
<dbReference type="InterPro" id="IPR003593">
    <property type="entry name" value="AAA+_ATPase"/>
</dbReference>
<evidence type="ECO:0000313" key="3">
    <source>
        <dbReference type="EMBL" id="MFC6170472.1"/>
    </source>
</evidence>
<keyword evidence="3" id="KW-0378">Hydrolase</keyword>
<keyword evidence="4" id="KW-1185">Reference proteome</keyword>
<dbReference type="InterPro" id="IPR006935">
    <property type="entry name" value="Helicase/UvrB_N"/>
</dbReference>
<dbReference type="GO" id="GO:0016787">
    <property type="term" value="F:hydrolase activity"/>
    <property type="evidence" value="ECO:0007669"/>
    <property type="project" value="UniProtKB-KW"/>
</dbReference>
<sequence length="504" mass="57325">MYQLRSYQTSLVKRAREELSKGNKGVLLVAPPGSGKSVIIAEIARLATEKQGQVLFLVHRKELVEQITQSFKNNAVDMSRAIVMTVGKVVRRLARLPVPTVIITDETHHALAKTYRKIYDYYADVPRLGFTATPWRMSGQGFTDIYSTMVEGPTVDWLIKNQSLAPYKYFMPQSIVARDELKRSSQGDFTKQSIDEALEKTIFGDVVDNYRKLANGKQAILYAHSVEYSQMFAQQFVNAGITAKHIDATSPSHERAQIIKAFRNHEIKVLCNVDLISEGFDVPDVSVIMLLRPTKSLVLHIQQAMRGMRYQPNKTAIIIDQVANALEHGLPDTPRSWSLEGKPKDAAPRLITCDFCQGAFYKWAHDENKRRICPYCSKAPAIDEDDKKERDNGKEIIQDDMAEITDIKRFNQLMLAKKNPTRSRNLSKIYDILVAQQETETRQVKWPVYRAMHLRLNQVKEIQPEELAELAARAGNSLNKITATYERVKDKHEAEAALPTLFNF</sequence>
<dbReference type="PANTHER" id="PTHR47396">
    <property type="entry name" value="TYPE I RESTRICTION ENZYME ECOKI R PROTEIN"/>
    <property type="match status" value="1"/>
</dbReference>
<gene>
    <name evidence="3" type="ORF">ACFQGP_07770</name>
</gene>
<dbReference type="Pfam" id="PF04851">
    <property type="entry name" value="ResIII"/>
    <property type="match status" value="1"/>
</dbReference>
<dbReference type="EMBL" id="JBHSSL010000042">
    <property type="protein sequence ID" value="MFC6170472.1"/>
    <property type="molecule type" value="Genomic_DNA"/>
</dbReference>
<keyword evidence="3" id="KW-0347">Helicase</keyword>
<name>A0ABW1RCT6_9LACO</name>
<comment type="caution">
    <text evidence="3">The sequence shown here is derived from an EMBL/GenBank/DDBJ whole genome shotgun (WGS) entry which is preliminary data.</text>
</comment>